<dbReference type="InterPro" id="IPR002701">
    <property type="entry name" value="CM_II_prokaryot"/>
</dbReference>
<evidence type="ECO:0000313" key="4">
    <source>
        <dbReference type="Proteomes" id="UP001596203"/>
    </source>
</evidence>
<protein>
    <submittedName>
        <fullName evidence="3">Chorismate mutase</fullName>
        <ecNumber evidence="3">5.4.99.5</ecNumber>
    </submittedName>
</protein>
<gene>
    <name evidence="3" type="ORF">ACFP2T_08095</name>
</gene>
<keyword evidence="3" id="KW-0413">Isomerase</keyword>
<dbReference type="Gene3D" id="1.20.59.10">
    <property type="entry name" value="Chorismate mutase"/>
    <property type="match status" value="1"/>
</dbReference>
<dbReference type="Proteomes" id="UP001596203">
    <property type="component" value="Unassembled WGS sequence"/>
</dbReference>
<dbReference type="SMART" id="SM00830">
    <property type="entry name" value="CM_2"/>
    <property type="match status" value="1"/>
</dbReference>
<comment type="caution">
    <text evidence="3">The sequence shown here is derived from an EMBL/GenBank/DDBJ whole genome shotgun (WGS) entry which is preliminary data.</text>
</comment>
<dbReference type="RefSeq" id="WP_377419272.1">
    <property type="nucleotide sequence ID" value="NZ_JBHSPR010000007.1"/>
</dbReference>
<dbReference type="NCBIfam" id="TIGR01808">
    <property type="entry name" value="CM_M_hiGC-arch"/>
    <property type="match status" value="1"/>
</dbReference>
<accession>A0ABW1K333</accession>
<keyword evidence="4" id="KW-1185">Reference proteome</keyword>
<evidence type="ECO:0000259" key="2">
    <source>
        <dbReference type="PROSITE" id="PS51168"/>
    </source>
</evidence>
<dbReference type="InterPro" id="IPR036979">
    <property type="entry name" value="CM_dom_sf"/>
</dbReference>
<evidence type="ECO:0000313" key="3">
    <source>
        <dbReference type="EMBL" id="MFC6016154.1"/>
    </source>
</evidence>
<feature type="region of interest" description="Disordered" evidence="1">
    <location>
        <begin position="1"/>
        <end position="24"/>
    </location>
</feature>
<dbReference type="InterPro" id="IPR010958">
    <property type="entry name" value="Chorismate_mutase_highGC-bac"/>
</dbReference>
<dbReference type="Pfam" id="PF01817">
    <property type="entry name" value="CM_2"/>
    <property type="match status" value="1"/>
</dbReference>
<reference evidence="4" key="1">
    <citation type="journal article" date="2019" name="Int. J. Syst. Evol. Microbiol.">
        <title>The Global Catalogue of Microorganisms (GCM) 10K type strain sequencing project: providing services to taxonomists for standard genome sequencing and annotation.</title>
        <authorList>
            <consortium name="The Broad Institute Genomics Platform"/>
            <consortium name="The Broad Institute Genome Sequencing Center for Infectious Disease"/>
            <person name="Wu L."/>
            <person name="Ma J."/>
        </authorList>
    </citation>
    <scope>NUCLEOTIDE SEQUENCE [LARGE SCALE GENOMIC DNA]</scope>
    <source>
        <strain evidence="4">ZS-35-S2</strain>
    </source>
</reference>
<name>A0ABW1K333_9ACTN</name>
<evidence type="ECO:0000256" key="1">
    <source>
        <dbReference type="SAM" id="MobiDB-lite"/>
    </source>
</evidence>
<dbReference type="EC" id="5.4.99.5" evidence="3"/>
<organism evidence="3 4">
    <name type="scientific">Plantactinospora solaniradicis</name>
    <dbReference type="NCBI Taxonomy" id="1723736"/>
    <lineage>
        <taxon>Bacteria</taxon>
        <taxon>Bacillati</taxon>
        <taxon>Actinomycetota</taxon>
        <taxon>Actinomycetes</taxon>
        <taxon>Micromonosporales</taxon>
        <taxon>Micromonosporaceae</taxon>
        <taxon>Plantactinospora</taxon>
    </lineage>
</organism>
<dbReference type="GO" id="GO:0004106">
    <property type="term" value="F:chorismate mutase activity"/>
    <property type="evidence" value="ECO:0007669"/>
    <property type="project" value="UniProtKB-EC"/>
</dbReference>
<feature type="domain" description="Chorismate mutase" evidence="2">
    <location>
        <begin position="15"/>
        <end position="96"/>
    </location>
</feature>
<dbReference type="NCBIfam" id="NF005894">
    <property type="entry name" value="PRK07857.1"/>
    <property type="match status" value="1"/>
</dbReference>
<sequence>MAENLTYADAPDAETPAEGPIPSMRKRIDEIDATLIGLWRERAELSRQIGALRVATGGTRLVLSREQEIVERFGEAIGADGAQLALLVLRAGRGPL</sequence>
<dbReference type="SUPFAM" id="SSF48600">
    <property type="entry name" value="Chorismate mutase II"/>
    <property type="match status" value="1"/>
</dbReference>
<dbReference type="InterPro" id="IPR036263">
    <property type="entry name" value="Chorismate_II_sf"/>
</dbReference>
<proteinExistence type="predicted"/>
<dbReference type="PROSITE" id="PS51168">
    <property type="entry name" value="CHORISMATE_MUT_2"/>
    <property type="match status" value="1"/>
</dbReference>
<dbReference type="EMBL" id="JBHSPR010000007">
    <property type="protein sequence ID" value="MFC6016154.1"/>
    <property type="molecule type" value="Genomic_DNA"/>
</dbReference>